<reference evidence="2 3" key="1">
    <citation type="submission" date="2013-02" db="EMBL/GenBank/DDBJ databases">
        <title>The Genome Sequence of Acinetobacter sp. CIP 56.2.</title>
        <authorList>
            <consortium name="The Broad Institute Genome Sequencing Platform"/>
            <consortium name="The Broad Institute Genome Sequencing Center for Infectious Disease"/>
            <person name="Cerqueira G."/>
            <person name="Feldgarden M."/>
            <person name="Courvalin P."/>
            <person name="Perichon B."/>
            <person name="Grillot-Courvalin C."/>
            <person name="Clermont D."/>
            <person name="Rocha E."/>
            <person name="Yoon E.-J."/>
            <person name="Nemec A."/>
            <person name="Walker B."/>
            <person name="Young S.K."/>
            <person name="Zeng Q."/>
            <person name="Gargeya S."/>
            <person name="Fitzgerald M."/>
            <person name="Haas B."/>
            <person name="Abouelleil A."/>
            <person name="Alvarado L."/>
            <person name="Arachchi H.M."/>
            <person name="Berlin A.M."/>
            <person name="Chapman S.B."/>
            <person name="Dewar J."/>
            <person name="Goldberg J."/>
            <person name="Griggs A."/>
            <person name="Gujja S."/>
            <person name="Hansen M."/>
            <person name="Howarth C."/>
            <person name="Imamovic A."/>
            <person name="Larimer J."/>
            <person name="McCowan C."/>
            <person name="Murphy C."/>
            <person name="Neiman D."/>
            <person name="Pearson M."/>
            <person name="Priest M."/>
            <person name="Roberts A."/>
            <person name="Saif S."/>
            <person name="Shea T."/>
            <person name="Sisk P."/>
            <person name="Sykes S."/>
            <person name="Wortman J."/>
            <person name="Nusbaum C."/>
            <person name="Birren B."/>
        </authorList>
    </citation>
    <scope>NUCLEOTIDE SEQUENCE [LARGE SCALE GENOMIC DNA]</scope>
    <source>
        <strain evidence="2 3">CIP 56.2</strain>
    </source>
</reference>
<feature type="domain" description="Knr4/Smi1-like" evidence="1">
    <location>
        <begin position="4"/>
        <end position="109"/>
    </location>
</feature>
<dbReference type="Pfam" id="PF09346">
    <property type="entry name" value="SMI1_KNR4"/>
    <property type="match status" value="1"/>
</dbReference>
<sequence>MAFPVDEQYIIAAEQEFGRLFPSDHRKRLLQSNGGEIQADDEVWQLFPVFDPTNQKRIARTTNHIVHETALWRSSYGFPEDAIAIAENGAGDVLIIKNDSDLIEHWSHETGTLKTVEVDWG</sequence>
<proteinExistence type="predicted"/>
<evidence type="ECO:0000313" key="2">
    <source>
        <dbReference type="EMBL" id="ENV08689.1"/>
    </source>
</evidence>
<comment type="caution">
    <text evidence="2">The sequence shown here is derived from an EMBL/GenBank/DDBJ whole genome shotgun (WGS) entry which is preliminary data.</text>
</comment>
<protein>
    <recommendedName>
        <fullName evidence="1">Knr4/Smi1-like domain-containing protein</fullName>
    </recommendedName>
</protein>
<dbReference type="Proteomes" id="UP000013209">
    <property type="component" value="Unassembled WGS sequence"/>
</dbReference>
<dbReference type="STRING" id="1144672.F966_02804"/>
<dbReference type="AlphaFoldDB" id="N8XI07"/>
<dbReference type="SUPFAM" id="SSF160631">
    <property type="entry name" value="SMI1/KNR4-like"/>
    <property type="match status" value="1"/>
</dbReference>
<dbReference type="Gene3D" id="3.40.1580.10">
    <property type="entry name" value="SMI1/KNR4-like"/>
    <property type="match status" value="1"/>
</dbReference>
<evidence type="ECO:0000259" key="1">
    <source>
        <dbReference type="SMART" id="SM00860"/>
    </source>
</evidence>
<dbReference type="eggNOG" id="ENOG50320YH">
    <property type="taxonomic scope" value="Bacteria"/>
</dbReference>
<dbReference type="RefSeq" id="WP_004806188.1">
    <property type="nucleotide sequence ID" value="NZ_KB849440.1"/>
</dbReference>
<name>N8XI07_9GAMM</name>
<dbReference type="PATRIC" id="fig|1144672.3.peg.2690"/>
<evidence type="ECO:0000313" key="3">
    <source>
        <dbReference type="Proteomes" id="UP000013209"/>
    </source>
</evidence>
<dbReference type="SMART" id="SM00860">
    <property type="entry name" value="SMI1_KNR4"/>
    <property type="match status" value="1"/>
</dbReference>
<dbReference type="InterPro" id="IPR037883">
    <property type="entry name" value="Knr4/Smi1-like_sf"/>
</dbReference>
<dbReference type="HOGENOM" id="CLU_157201_0_0_6"/>
<gene>
    <name evidence="2" type="ORF">F966_02804</name>
</gene>
<accession>N8XI07</accession>
<dbReference type="InterPro" id="IPR018958">
    <property type="entry name" value="Knr4/Smi1-like_dom"/>
</dbReference>
<dbReference type="EMBL" id="APPH01000014">
    <property type="protein sequence ID" value="ENV08689.1"/>
    <property type="molecule type" value="Genomic_DNA"/>
</dbReference>
<organism evidence="2 3">
    <name type="scientific">Acinetobacter higginsii</name>
    <dbReference type="NCBI Taxonomy" id="70347"/>
    <lineage>
        <taxon>Bacteria</taxon>
        <taxon>Pseudomonadati</taxon>
        <taxon>Pseudomonadota</taxon>
        <taxon>Gammaproteobacteria</taxon>
        <taxon>Moraxellales</taxon>
        <taxon>Moraxellaceae</taxon>
        <taxon>Acinetobacter</taxon>
    </lineage>
</organism>